<sequence>GWGLFKILFLNARYGPTTAMLMTLAVLTFVVGLVSEQVTTLLYASSARAAEAAQAEIEKEVRDKADEG</sequence>
<reference evidence="2 3" key="1">
    <citation type="submission" date="2018-06" db="EMBL/GenBank/DDBJ databases">
        <title>Complete genome of Desulfovibrio marinus P48SEP.</title>
        <authorList>
            <person name="Crispim J.S."/>
            <person name="Vidigal P.M.P."/>
            <person name="Silva L.C.F."/>
            <person name="Araujo L.C."/>
            <person name="Laguardia C.N."/>
            <person name="Dias R.S."/>
            <person name="Sousa M.P."/>
            <person name="Paula S.O."/>
            <person name="Silva C."/>
        </authorList>
    </citation>
    <scope>NUCLEOTIDE SEQUENCE [LARGE SCALE GENOMIC DNA]</scope>
    <source>
        <strain evidence="2 3">P48SEP</strain>
    </source>
</reference>
<proteinExistence type="predicted"/>
<evidence type="ECO:0000256" key="1">
    <source>
        <dbReference type="SAM" id="Phobius"/>
    </source>
</evidence>
<keyword evidence="1" id="KW-0812">Transmembrane</keyword>
<dbReference type="EMBL" id="QMIF01000332">
    <property type="protein sequence ID" value="TVM24288.1"/>
    <property type="molecule type" value="Genomic_DNA"/>
</dbReference>
<comment type="caution">
    <text evidence="2">The sequence shown here is derived from an EMBL/GenBank/DDBJ whole genome shotgun (WGS) entry which is preliminary data.</text>
</comment>
<evidence type="ECO:0000313" key="2">
    <source>
        <dbReference type="EMBL" id="TVM24288.1"/>
    </source>
</evidence>
<keyword evidence="1" id="KW-0472">Membrane</keyword>
<feature type="transmembrane region" description="Helical" evidence="1">
    <location>
        <begin position="20"/>
        <end position="44"/>
    </location>
</feature>
<name>A0A6P1ZDB9_9BACT</name>
<organism evidence="2 3">
    <name type="scientific">Oceanidesulfovibrio marinus</name>
    <dbReference type="NCBI Taxonomy" id="370038"/>
    <lineage>
        <taxon>Bacteria</taxon>
        <taxon>Pseudomonadati</taxon>
        <taxon>Thermodesulfobacteriota</taxon>
        <taxon>Desulfovibrionia</taxon>
        <taxon>Desulfovibrionales</taxon>
        <taxon>Desulfovibrionaceae</taxon>
        <taxon>Oceanidesulfovibrio</taxon>
    </lineage>
</organism>
<accession>A0A6P1ZDB9</accession>
<evidence type="ECO:0000313" key="3">
    <source>
        <dbReference type="Proteomes" id="UP000434052"/>
    </source>
</evidence>
<dbReference type="Proteomes" id="UP000434052">
    <property type="component" value="Unassembled WGS sequence"/>
</dbReference>
<keyword evidence="1" id="KW-1133">Transmembrane helix</keyword>
<protein>
    <submittedName>
        <fullName evidence="2">Uncharacterized protein</fullName>
    </submittedName>
</protein>
<feature type="non-terminal residue" evidence="2">
    <location>
        <position position="1"/>
    </location>
</feature>
<dbReference type="AlphaFoldDB" id="A0A6P1ZDB9"/>
<dbReference type="RefSeq" id="WP_208738369.1">
    <property type="nucleotide sequence ID" value="NZ_QMIF01000332.1"/>
</dbReference>
<gene>
    <name evidence="2" type="ORF">DQK91_23425</name>
</gene>